<sequence>MMEIGRIIVEVIKNLGMRKIILIIFISVSFVYFLRQKFKRRRLYDEESIEEIYQKDENGLYPWEADTDDSPDRIPEDAKKYIHQAGPKRGRWS</sequence>
<reference evidence="2 3" key="1">
    <citation type="submission" date="2021-03" db="EMBL/GenBank/DDBJ databases">
        <title>Enterococcal diversity collection.</title>
        <authorList>
            <person name="Gilmore M.S."/>
            <person name="Schwartzman J."/>
            <person name="Van Tyne D."/>
            <person name="Martin M."/>
            <person name="Earl A.M."/>
            <person name="Manson A.L."/>
            <person name="Straub T."/>
            <person name="Salamzade R."/>
            <person name="Saavedra J."/>
            <person name="Lebreton F."/>
            <person name="Prichula J."/>
            <person name="Schaufler K."/>
            <person name="Gaca A."/>
            <person name="Sgardioli B."/>
            <person name="Wagenaar J."/>
            <person name="Strong T."/>
        </authorList>
    </citation>
    <scope>NUCLEOTIDE SEQUENCE [LARGE SCALE GENOMIC DNA]</scope>
    <source>
        <strain evidence="2 3">669A</strain>
    </source>
</reference>
<accession>A0ABS3L8D5</accession>
<keyword evidence="3" id="KW-1185">Reference proteome</keyword>
<evidence type="ECO:0000313" key="2">
    <source>
        <dbReference type="EMBL" id="MBO1305894.1"/>
    </source>
</evidence>
<dbReference type="RefSeq" id="WP_207672828.1">
    <property type="nucleotide sequence ID" value="NZ_JAFREM010000012.1"/>
</dbReference>
<evidence type="ECO:0000256" key="1">
    <source>
        <dbReference type="SAM" id="Phobius"/>
    </source>
</evidence>
<organism evidence="2 3">
    <name type="scientific">Candidatus Enterococcus moelleringii</name>
    <dbReference type="NCBI Taxonomy" id="2815325"/>
    <lineage>
        <taxon>Bacteria</taxon>
        <taxon>Bacillati</taxon>
        <taxon>Bacillota</taxon>
        <taxon>Bacilli</taxon>
        <taxon>Lactobacillales</taxon>
        <taxon>Enterococcaceae</taxon>
        <taxon>Enterococcus</taxon>
    </lineage>
</organism>
<keyword evidence="1" id="KW-0472">Membrane</keyword>
<feature type="transmembrane region" description="Helical" evidence="1">
    <location>
        <begin position="15"/>
        <end position="34"/>
    </location>
</feature>
<proteinExistence type="predicted"/>
<dbReference type="Proteomes" id="UP000664601">
    <property type="component" value="Unassembled WGS sequence"/>
</dbReference>
<keyword evidence="1" id="KW-0812">Transmembrane</keyword>
<keyword evidence="1" id="KW-1133">Transmembrane helix</keyword>
<dbReference type="EMBL" id="JAFREM010000012">
    <property type="protein sequence ID" value="MBO1305894.1"/>
    <property type="molecule type" value="Genomic_DNA"/>
</dbReference>
<gene>
    <name evidence="2" type="ORF">JZO70_06970</name>
</gene>
<evidence type="ECO:0000313" key="3">
    <source>
        <dbReference type="Proteomes" id="UP000664601"/>
    </source>
</evidence>
<comment type="caution">
    <text evidence="2">The sequence shown here is derived from an EMBL/GenBank/DDBJ whole genome shotgun (WGS) entry which is preliminary data.</text>
</comment>
<name>A0ABS3L8D5_9ENTE</name>
<protein>
    <submittedName>
        <fullName evidence="2">Uncharacterized protein</fullName>
    </submittedName>
</protein>